<evidence type="ECO:0000256" key="1">
    <source>
        <dbReference type="SAM" id="MobiDB-lite"/>
    </source>
</evidence>
<keyword evidence="2" id="KW-0812">Transmembrane</keyword>
<comment type="caution">
    <text evidence="3">The sequence shown here is derived from an EMBL/GenBank/DDBJ whole genome shotgun (WGS) entry which is preliminary data.</text>
</comment>
<feature type="region of interest" description="Disordered" evidence="1">
    <location>
        <begin position="1"/>
        <end position="20"/>
    </location>
</feature>
<dbReference type="Proteomes" id="UP001367508">
    <property type="component" value="Unassembled WGS sequence"/>
</dbReference>
<protein>
    <submittedName>
        <fullName evidence="3">Uncharacterized protein</fullName>
    </submittedName>
</protein>
<organism evidence="3 4">
    <name type="scientific">Canavalia gladiata</name>
    <name type="common">Sword bean</name>
    <name type="synonym">Dolichos gladiatus</name>
    <dbReference type="NCBI Taxonomy" id="3824"/>
    <lineage>
        <taxon>Eukaryota</taxon>
        <taxon>Viridiplantae</taxon>
        <taxon>Streptophyta</taxon>
        <taxon>Embryophyta</taxon>
        <taxon>Tracheophyta</taxon>
        <taxon>Spermatophyta</taxon>
        <taxon>Magnoliopsida</taxon>
        <taxon>eudicotyledons</taxon>
        <taxon>Gunneridae</taxon>
        <taxon>Pentapetalae</taxon>
        <taxon>rosids</taxon>
        <taxon>fabids</taxon>
        <taxon>Fabales</taxon>
        <taxon>Fabaceae</taxon>
        <taxon>Papilionoideae</taxon>
        <taxon>50 kb inversion clade</taxon>
        <taxon>NPAAA clade</taxon>
        <taxon>indigoferoid/millettioid clade</taxon>
        <taxon>Phaseoleae</taxon>
        <taxon>Canavalia</taxon>
    </lineage>
</organism>
<feature type="region of interest" description="Disordered" evidence="1">
    <location>
        <begin position="86"/>
        <end position="111"/>
    </location>
</feature>
<evidence type="ECO:0000256" key="2">
    <source>
        <dbReference type="SAM" id="Phobius"/>
    </source>
</evidence>
<keyword evidence="2" id="KW-1133">Transmembrane helix</keyword>
<keyword evidence="2" id="KW-0472">Membrane</keyword>
<dbReference type="AlphaFoldDB" id="A0AAN9QDC5"/>
<feature type="transmembrane region" description="Helical" evidence="2">
    <location>
        <begin position="51"/>
        <end position="69"/>
    </location>
</feature>
<evidence type="ECO:0000313" key="4">
    <source>
        <dbReference type="Proteomes" id="UP001367508"/>
    </source>
</evidence>
<proteinExistence type="predicted"/>
<feature type="compositionally biased region" description="Polar residues" evidence="1">
    <location>
        <begin position="94"/>
        <end position="111"/>
    </location>
</feature>
<evidence type="ECO:0000313" key="3">
    <source>
        <dbReference type="EMBL" id="KAK7331022.1"/>
    </source>
</evidence>
<name>A0AAN9QDC5_CANGL</name>
<sequence length="111" mass="11604">MVAPRWNAVKPSMPITTPPVTHLHDSHLTWKEELGSYSLDSTSPTKLRKRLVGTVAVGVGAIGLGVLVLRNEDATRPRAVGSTGVVTGLEDATGPTTIGSETSISSMTPIT</sequence>
<gene>
    <name evidence="3" type="ORF">VNO77_25231</name>
</gene>
<accession>A0AAN9QDC5</accession>
<reference evidence="3 4" key="1">
    <citation type="submission" date="2024-01" db="EMBL/GenBank/DDBJ databases">
        <title>The genomes of 5 underutilized Papilionoideae crops provide insights into root nodulation and disease resistanc.</title>
        <authorList>
            <person name="Jiang F."/>
        </authorList>
    </citation>
    <scope>NUCLEOTIDE SEQUENCE [LARGE SCALE GENOMIC DNA]</scope>
    <source>
        <strain evidence="3">LVBAO_FW01</strain>
        <tissue evidence="3">Leaves</tissue>
    </source>
</reference>
<dbReference type="EMBL" id="JAYMYQ010000005">
    <property type="protein sequence ID" value="KAK7331022.1"/>
    <property type="molecule type" value="Genomic_DNA"/>
</dbReference>
<keyword evidence="4" id="KW-1185">Reference proteome</keyword>